<evidence type="ECO:0000313" key="7">
    <source>
        <dbReference type="Proteomes" id="UP000030103"/>
    </source>
</evidence>
<reference evidence="6 7" key="1">
    <citation type="submission" date="2014-09" db="EMBL/GenBank/DDBJ databases">
        <title>Draft Genome Sequence of Porphyromonas macacae COT-192_OH2859.</title>
        <authorList>
            <person name="Wallis C."/>
            <person name="Deusch O."/>
            <person name="O'Flynn C."/>
            <person name="Davis I."/>
            <person name="Horsfall A."/>
            <person name="Kirkwood N."/>
            <person name="Harris S."/>
            <person name="Eisen J.A."/>
            <person name="Coil D.A."/>
            <person name="Darling A.E."/>
            <person name="Jospin G."/>
            <person name="Alexiev A."/>
        </authorList>
    </citation>
    <scope>NUCLEOTIDE SEQUENCE [LARGE SCALE GENOMIC DNA]</scope>
    <source>
        <strain evidence="7">COT-192 OH2859</strain>
    </source>
</reference>
<dbReference type="EMBL" id="JRFA01000017">
    <property type="protein sequence ID" value="KGN73875.1"/>
    <property type="molecule type" value="Genomic_DNA"/>
</dbReference>
<proteinExistence type="inferred from homology"/>
<name>A0A0A2GIZ7_9PORP</name>
<evidence type="ECO:0000256" key="1">
    <source>
        <dbReference type="ARBA" id="ARBA00023002"/>
    </source>
</evidence>
<protein>
    <submittedName>
        <fullName evidence="6">3-phosphoglycerate dehydrogenase</fullName>
    </submittedName>
</protein>
<keyword evidence="7" id="KW-1185">Reference proteome</keyword>
<dbReference type="GO" id="GO:0016616">
    <property type="term" value="F:oxidoreductase activity, acting on the CH-OH group of donors, NAD or NADP as acceptor"/>
    <property type="evidence" value="ECO:0007669"/>
    <property type="project" value="InterPro"/>
</dbReference>
<evidence type="ECO:0000256" key="2">
    <source>
        <dbReference type="ARBA" id="ARBA00023027"/>
    </source>
</evidence>
<feature type="domain" description="D-isomer specific 2-hydroxyacid dehydrogenase NAD-binding" evidence="5">
    <location>
        <begin position="124"/>
        <end position="261"/>
    </location>
</feature>
<dbReference type="InterPro" id="IPR006139">
    <property type="entry name" value="D-isomer_2_OHA_DH_cat_dom"/>
</dbReference>
<keyword evidence="2" id="KW-0520">NAD</keyword>
<sequence>MKRVLVATEKPFAAAAVKGIKEVLDNAKYETVLLEKYTDKADLLKAVANADAIIIRSDKVDAEVLDAAKNLKIVVRAGAGYDNVDLEAANKHNVCVMNTPGQNSNAVAELVFGMLVFAVRNRFNGKAGSELKDKKIGILAFGNVGRNVARIAKGFGMEVLAYDAFVPAESIKEMGFTPVASVAELFEKSDIVSLHAPATPETRKSINYELVGKMPKGGIIVNTARKEIIDEEGILKAMMEREDIRYATDIMPDNHAEMTEKLGDRYFSTPKKMGAQTAEANSNAGLAAANQIVAYFEKGDERFRVNK</sequence>
<dbReference type="SUPFAM" id="SSF52283">
    <property type="entry name" value="Formate/glycerate dehydrogenase catalytic domain-like"/>
    <property type="match status" value="1"/>
</dbReference>
<dbReference type="Pfam" id="PF00389">
    <property type="entry name" value="2-Hacid_dh"/>
    <property type="match status" value="1"/>
</dbReference>
<evidence type="ECO:0000259" key="4">
    <source>
        <dbReference type="Pfam" id="PF00389"/>
    </source>
</evidence>
<dbReference type="STRING" id="28115.HQ47_06440"/>
<dbReference type="eggNOG" id="COG1052">
    <property type="taxonomic scope" value="Bacteria"/>
</dbReference>
<dbReference type="GO" id="GO:0051287">
    <property type="term" value="F:NAD binding"/>
    <property type="evidence" value="ECO:0007669"/>
    <property type="project" value="InterPro"/>
</dbReference>
<dbReference type="InterPro" id="IPR006140">
    <property type="entry name" value="D-isomer_DH_NAD-bd"/>
</dbReference>
<comment type="similarity">
    <text evidence="3">Belongs to the D-isomer specific 2-hydroxyacid dehydrogenase family.</text>
</comment>
<dbReference type="Gene3D" id="3.40.50.720">
    <property type="entry name" value="NAD(P)-binding Rossmann-like Domain"/>
    <property type="match status" value="2"/>
</dbReference>
<evidence type="ECO:0000256" key="3">
    <source>
        <dbReference type="RuleBase" id="RU003719"/>
    </source>
</evidence>
<evidence type="ECO:0000259" key="5">
    <source>
        <dbReference type="Pfam" id="PF02826"/>
    </source>
</evidence>
<organism evidence="6 7">
    <name type="scientific">Porphyromonas macacae</name>
    <dbReference type="NCBI Taxonomy" id="28115"/>
    <lineage>
        <taxon>Bacteria</taxon>
        <taxon>Pseudomonadati</taxon>
        <taxon>Bacteroidota</taxon>
        <taxon>Bacteroidia</taxon>
        <taxon>Bacteroidales</taxon>
        <taxon>Porphyromonadaceae</taxon>
        <taxon>Porphyromonas</taxon>
    </lineage>
</organism>
<dbReference type="PANTHER" id="PTHR42938:SF47">
    <property type="entry name" value="HYDROXYPYRUVATE REDUCTASE"/>
    <property type="match status" value="1"/>
</dbReference>
<dbReference type="Proteomes" id="UP000030103">
    <property type="component" value="Unassembled WGS sequence"/>
</dbReference>
<gene>
    <name evidence="6" type="ORF">HQ47_06440</name>
</gene>
<keyword evidence="1 3" id="KW-0560">Oxidoreductase</keyword>
<feature type="domain" description="D-isomer specific 2-hydroxyacid dehydrogenase catalytic" evidence="4">
    <location>
        <begin position="22"/>
        <end position="306"/>
    </location>
</feature>
<dbReference type="FunFam" id="3.40.50.720:FF:000492">
    <property type="entry name" value="D3-phosphoglycerate dehydrogenase, putative"/>
    <property type="match status" value="1"/>
</dbReference>
<dbReference type="Pfam" id="PF02826">
    <property type="entry name" value="2-Hacid_dh_C"/>
    <property type="match status" value="1"/>
</dbReference>
<accession>A0A0A2GIZ7</accession>
<dbReference type="InterPro" id="IPR029752">
    <property type="entry name" value="D-isomer_DH_CS1"/>
</dbReference>
<dbReference type="RefSeq" id="WP_036850166.1">
    <property type="nucleotide sequence ID" value="NZ_JRFA01000017.1"/>
</dbReference>
<dbReference type="OrthoDB" id="9777288at2"/>
<dbReference type="PROSITE" id="PS00065">
    <property type="entry name" value="D_2_HYDROXYACID_DH_1"/>
    <property type="match status" value="1"/>
</dbReference>
<comment type="caution">
    <text evidence="6">The sequence shown here is derived from an EMBL/GenBank/DDBJ whole genome shotgun (WGS) entry which is preliminary data.</text>
</comment>
<dbReference type="AlphaFoldDB" id="A0A0A2GIZ7"/>
<evidence type="ECO:0000313" key="6">
    <source>
        <dbReference type="EMBL" id="KGN73875.1"/>
    </source>
</evidence>
<dbReference type="SUPFAM" id="SSF51735">
    <property type="entry name" value="NAD(P)-binding Rossmann-fold domains"/>
    <property type="match status" value="1"/>
</dbReference>
<dbReference type="InterPro" id="IPR036291">
    <property type="entry name" value="NAD(P)-bd_dom_sf"/>
</dbReference>
<dbReference type="PANTHER" id="PTHR42938">
    <property type="entry name" value="FORMATE DEHYDROGENASE 1"/>
    <property type="match status" value="1"/>
</dbReference>